<dbReference type="InterPro" id="IPR025398">
    <property type="entry name" value="DUF4371"/>
</dbReference>
<dbReference type="Pfam" id="PF14291">
    <property type="entry name" value="DUF4371"/>
    <property type="match status" value="1"/>
</dbReference>
<dbReference type="PANTHER" id="PTHR45749:SF28">
    <property type="entry name" value="ZINC FINGER MYM-TYPE PROTEIN 1-LIKE-RELATED"/>
    <property type="match status" value="1"/>
</dbReference>
<dbReference type="InterPro" id="IPR012337">
    <property type="entry name" value="RNaseH-like_sf"/>
</dbReference>
<feature type="domain" description="DUF4371" evidence="1">
    <location>
        <begin position="119"/>
        <end position="252"/>
    </location>
</feature>
<gene>
    <name evidence="2" type="ORF">NQ317_006632</name>
</gene>
<comment type="caution">
    <text evidence="2">The sequence shown here is derived from an EMBL/GenBank/DDBJ whole genome shotgun (WGS) entry which is preliminary data.</text>
</comment>
<accession>A0ABQ9J0K0</accession>
<sequence length="530" mass="61669">MNPVYDVVLSLLETPFSRRSDDERREILQEERPVPKISALTKDKKDGRQYVRAFQSSWYTTYKWICGSFYKQRAAKIHDSSKEHMQNSLSFTRLQQNKATILDALRENAHLSKLLFNENVRKNRLLMTYLIDTTILLGMQELPFRGHDESETSLNRGNFKEIFSCIIKRNEEISKHLKENKNIFTGQSKTIQNELISCISQHMLNVIKQEILISKFFSIIVDDTTDIFEKSQCSITVRYIGVDAEIKERFLEPLNFKTKLIAQCFDGAAVMAGEINGLQTQIRGVAPNALFTHCCAHRLNLVLQQGANSIPPSRHFFATLNALSTFFHRSAKRTSVLDTILGKRAPQSNDTRWYTRSKILFFVSNEWDKLINVFTTIANDLESSQESMHLARGFLNNFSEFEFAFLTFVFKEVFLITDILYQVLQKSNLNIRFSINQINIATSRLIEMRTEKQFTDIFEKSKTITELPQNKTNVDNAESAAFERYKRLYYEIVDCISFQLKTRFQDLGKLEFVSLLDNSKYQQFSKEFPR</sequence>
<name>A0ABQ9J0K0_9CUCU</name>
<proteinExistence type="predicted"/>
<organism evidence="2 3">
    <name type="scientific">Molorchus minor</name>
    <dbReference type="NCBI Taxonomy" id="1323400"/>
    <lineage>
        <taxon>Eukaryota</taxon>
        <taxon>Metazoa</taxon>
        <taxon>Ecdysozoa</taxon>
        <taxon>Arthropoda</taxon>
        <taxon>Hexapoda</taxon>
        <taxon>Insecta</taxon>
        <taxon>Pterygota</taxon>
        <taxon>Neoptera</taxon>
        <taxon>Endopterygota</taxon>
        <taxon>Coleoptera</taxon>
        <taxon>Polyphaga</taxon>
        <taxon>Cucujiformia</taxon>
        <taxon>Chrysomeloidea</taxon>
        <taxon>Cerambycidae</taxon>
        <taxon>Lamiinae</taxon>
        <taxon>Monochamini</taxon>
        <taxon>Molorchus</taxon>
    </lineage>
</organism>
<reference evidence="2" key="1">
    <citation type="journal article" date="2023" name="Insect Mol. Biol.">
        <title>Genome sequencing provides insights into the evolution of gene families encoding plant cell wall-degrading enzymes in longhorned beetles.</title>
        <authorList>
            <person name="Shin N.R."/>
            <person name="Okamura Y."/>
            <person name="Kirsch R."/>
            <person name="Pauchet Y."/>
        </authorList>
    </citation>
    <scope>NUCLEOTIDE SEQUENCE</scope>
    <source>
        <strain evidence="2">MMC_N1</strain>
    </source>
</reference>
<dbReference type="SUPFAM" id="SSF53098">
    <property type="entry name" value="Ribonuclease H-like"/>
    <property type="match status" value="1"/>
</dbReference>
<evidence type="ECO:0000313" key="2">
    <source>
        <dbReference type="EMBL" id="KAJ8970633.1"/>
    </source>
</evidence>
<dbReference type="Proteomes" id="UP001162164">
    <property type="component" value="Unassembled WGS sequence"/>
</dbReference>
<protein>
    <recommendedName>
        <fullName evidence="1">DUF4371 domain-containing protein</fullName>
    </recommendedName>
</protein>
<evidence type="ECO:0000259" key="1">
    <source>
        <dbReference type="Pfam" id="PF14291"/>
    </source>
</evidence>
<dbReference type="EMBL" id="JAPWTJ010001600">
    <property type="protein sequence ID" value="KAJ8970633.1"/>
    <property type="molecule type" value="Genomic_DNA"/>
</dbReference>
<dbReference type="PANTHER" id="PTHR45749">
    <property type="match status" value="1"/>
</dbReference>
<keyword evidence="3" id="KW-1185">Reference proteome</keyword>
<evidence type="ECO:0000313" key="3">
    <source>
        <dbReference type="Proteomes" id="UP001162164"/>
    </source>
</evidence>